<evidence type="ECO:0000256" key="15">
    <source>
        <dbReference type="ARBA" id="ARBA00023136"/>
    </source>
</evidence>
<evidence type="ECO:0000313" key="25">
    <source>
        <dbReference type="Proteomes" id="UP001454036"/>
    </source>
</evidence>
<dbReference type="InterPro" id="IPR019825">
    <property type="entry name" value="Lectin_legB_Mn/Ca_BS"/>
</dbReference>
<keyword evidence="12" id="KW-0418">Kinase</keyword>
<evidence type="ECO:0000256" key="4">
    <source>
        <dbReference type="ARBA" id="ARBA00012513"/>
    </source>
</evidence>
<evidence type="ECO:0000259" key="23">
    <source>
        <dbReference type="PROSITE" id="PS50011"/>
    </source>
</evidence>
<dbReference type="EMBL" id="BAABME010006344">
    <property type="protein sequence ID" value="GAA0168088.1"/>
    <property type="molecule type" value="Genomic_DNA"/>
</dbReference>
<evidence type="ECO:0000256" key="20">
    <source>
        <dbReference type="PROSITE-ProRule" id="PRU10141"/>
    </source>
</evidence>
<keyword evidence="10" id="KW-0430">Lectin</keyword>
<organism evidence="24 25">
    <name type="scientific">Lithospermum erythrorhizon</name>
    <name type="common">Purple gromwell</name>
    <name type="synonym">Lithospermum officinale var. erythrorhizon</name>
    <dbReference type="NCBI Taxonomy" id="34254"/>
    <lineage>
        <taxon>Eukaryota</taxon>
        <taxon>Viridiplantae</taxon>
        <taxon>Streptophyta</taxon>
        <taxon>Embryophyta</taxon>
        <taxon>Tracheophyta</taxon>
        <taxon>Spermatophyta</taxon>
        <taxon>Magnoliopsida</taxon>
        <taxon>eudicotyledons</taxon>
        <taxon>Gunneridae</taxon>
        <taxon>Pentapetalae</taxon>
        <taxon>asterids</taxon>
        <taxon>lamiids</taxon>
        <taxon>Boraginales</taxon>
        <taxon>Boraginaceae</taxon>
        <taxon>Boraginoideae</taxon>
        <taxon>Lithospermeae</taxon>
        <taxon>Lithospermum</taxon>
    </lineage>
</organism>
<keyword evidence="7" id="KW-0808">Transferase</keyword>
<dbReference type="InterPro" id="IPR011009">
    <property type="entry name" value="Kinase-like_dom_sf"/>
</dbReference>
<dbReference type="AlphaFoldDB" id="A0AAV3QYG8"/>
<comment type="similarity">
    <text evidence="2">In the N-terminal section; belongs to the leguminous lectin family.</text>
</comment>
<keyword evidence="6" id="KW-0723">Serine/threonine-protein kinase</keyword>
<evidence type="ECO:0000256" key="11">
    <source>
        <dbReference type="ARBA" id="ARBA00022741"/>
    </source>
</evidence>
<name>A0AAV3QYG8_LITER</name>
<keyword evidence="8 21" id="KW-0812">Transmembrane</keyword>
<dbReference type="PANTHER" id="PTHR27007">
    <property type="match status" value="1"/>
</dbReference>
<evidence type="ECO:0000256" key="12">
    <source>
        <dbReference type="ARBA" id="ARBA00022777"/>
    </source>
</evidence>
<dbReference type="Proteomes" id="UP001454036">
    <property type="component" value="Unassembled WGS sequence"/>
</dbReference>
<sequence>MAMKAFYMFLLQLLFAGALSLNFSFTHNGFLKANLSLYGDSYVTPDGILTITNDSTKIQGHAFYPLPIQMKESSDAIINSSALAFSTTFVFSIKPKYPGLGGHGFSFVLFNTKEPKGCLGNQFLGLPFNSSITKPTTCFLAVEFDTVQNYEFGDINDNHVGIDICSLTSSGSQAAAYYLDAATNNNISIILKNGDTIQAWIEYYYNSQEKMQLNVTISPLGVQKPKKPLISLPVDLSTIIGEFMYVGFSASTGVLAEAHDILGWSFRTGGTAQDLALSQLPSFDQRPKQAMRHMKGFVIGITTTTLVLAVFAVYGAINILRRVNPMNETLEDWEMEYGTRRFRYSELHSATKGFVEESVIGTGGFGKVYKGVISSSGLEVAIKKVAHDSRQGMREFVAEITSMGHLRHRNLVQLHGWCRRQDELLLVYDYVPNGSLDNLLYNTQLIVLTWDQRHNILVGIAQGLLYLHEECNQLVLHRDVKPSNVLIDEDLNPKLGDFGLARIYEHGIYPQTTHIVGTLRYLAPELTKTGRATAATDVYGYGALMLEVVCGRRPIEPQCVAEEVVLVDWVRELHFQGEINRAVHPSMVGKNNVYEIELMLNLGLLCTHAQPEYRPSMRRVVEVLLGDSELPTFPPDLNIEPADHGVIAVFNVGTHQNTSLDRATSSKSSSFSDFHKISPKHASRITF</sequence>
<keyword evidence="15 21" id="KW-0472">Membrane</keyword>
<dbReference type="Pfam" id="PF00139">
    <property type="entry name" value="Lectin_legB"/>
    <property type="match status" value="1"/>
</dbReference>
<proteinExistence type="inferred from homology"/>
<evidence type="ECO:0000256" key="22">
    <source>
        <dbReference type="SAM" id="SignalP"/>
    </source>
</evidence>
<feature type="binding site" evidence="20">
    <location>
        <position position="384"/>
    </location>
    <ligand>
        <name>ATP</name>
        <dbReference type="ChEBI" id="CHEBI:30616"/>
    </ligand>
</feature>
<keyword evidence="13 20" id="KW-0067">ATP-binding</keyword>
<dbReference type="FunFam" id="2.60.120.200:FF:000086">
    <property type="entry name" value="L-type lectin-domain containing receptor kinase S.4"/>
    <property type="match status" value="1"/>
</dbReference>
<dbReference type="InterPro" id="IPR008271">
    <property type="entry name" value="Ser/Thr_kinase_AS"/>
</dbReference>
<dbReference type="CDD" id="cd14066">
    <property type="entry name" value="STKc_IRAK"/>
    <property type="match status" value="1"/>
</dbReference>
<dbReference type="SMART" id="SM00220">
    <property type="entry name" value="S_TKc"/>
    <property type="match status" value="1"/>
</dbReference>
<evidence type="ECO:0000256" key="9">
    <source>
        <dbReference type="ARBA" id="ARBA00022729"/>
    </source>
</evidence>
<dbReference type="GO" id="GO:0042742">
    <property type="term" value="P:defense response to bacterium"/>
    <property type="evidence" value="ECO:0007669"/>
    <property type="project" value="UniProtKB-ARBA"/>
</dbReference>
<feature type="chain" id="PRO_5043427695" description="non-specific serine/threonine protein kinase" evidence="22">
    <location>
        <begin position="21"/>
        <end position="687"/>
    </location>
</feature>
<evidence type="ECO:0000256" key="14">
    <source>
        <dbReference type="ARBA" id="ARBA00022989"/>
    </source>
</evidence>
<dbReference type="GO" id="GO:0002229">
    <property type="term" value="P:defense response to oomycetes"/>
    <property type="evidence" value="ECO:0007669"/>
    <property type="project" value="UniProtKB-ARBA"/>
</dbReference>
<evidence type="ECO:0000256" key="13">
    <source>
        <dbReference type="ARBA" id="ARBA00022840"/>
    </source>
</evidence>
<dbReference type="Pfam" id="PF00069">
    <property type="entry name" value="Pkinase"/>
    <property type="match status" value="1"/>
</dbReference>
<dbReference type="SUPFAM" id="SSF49899">
    <property type="entry name" value="Concanavalin A-like lectins/glucanases"/>
    <property type="match status" value="1"/>
</dbReference>
<evidence type="ECO:0000256" key="16">
    <source>
        <dbReference type="ARBA" id="ARBA00023170"/>
    </source>
</evidence>
<dbReference type="InterPro" id="IPR017441">
    <property type="entry name" value="Protein_kinase_ATP_BS"/>
</dbReference>
<evidence type="ECO:0000256" key="3">
    <source>
        <dbReference type="ARBA" id="ARBA00010217"/>
    </source>
</evidence>
<gene>
    <name evidence="24" type="ORF">LIER_22889</name>
</gene>
<dbReference type="PROSITE" id="PS50011">
    <property type="entry name" value="PROTEIN_KINASE_DOM"/>
    <property type="match status" value="1"/>
</dbReference>
<accession>A0AAV3QYG8</accession>
<comment type="similarity">
    <text evidence="3">In the C-terminal section; belongs to the protein kinase superfamily. Ser/Thr protein kinase family.</text>
</comment>
<evidence type="ECO:0000256" key="21">
    <source>
        <dbReference type="SAM" id="Phobius"/>
    </source>
</evidence>
<keyword evidence="11 20" id="KW-0547">Nucleotide-binding</keyword>
<feature type="signal peptide" evidence="22">
    <location>
        <begin position="1"/>
        <end position="20"/>
    </location>
</feature>
<comment type="subcellular location">
    <subcellularLocation>
        <location evidence="1">Cell membrane</location>
        <topology evidence="1">Single-pass type I membrane protein</topology>
    </subcellularLocation>
</comment>
<dbReference type="PROSITE" id="PS00108">
    <property type="entry name" value="PROTEIN_KINASE_ST"/>
    <property type="match status" value="1"/>
</dbReference>
<dbReference type="GO" id="GO:0005886">
    <property type="term" value="C:plasma membrane"/>
    <property type="evidence" value="ECO:0007669"/>
    <property type="project" value="UniProtKB-SubCell"/>
</dbReference>
<dbReference type="EC" id="2.7.11.1" evidence="4"/>
<keyword evidence="25" id="KW-1185">Reference proteome</keyword>
<dbReference type="CDD" id="cd06899">
    <property type="entry name" value="lectin_legume_LecRK_Arcelin_ConA"/>
    <property type="match status" value="1"/>
</dbReference>
<dbReference type="InterPro" id="IPR000719">
    <property type="entry name" value="Prot_kinase_dom"/>
</dbReference>
<protein>
    <recommendedName>
        <fullName evidence="4">non-specific serine/threonine protein kinase</fullName>
        <ecNumber evidence="4">2.7.11.1</ecNumber>
    </recommendedName>
</protein>
<feature type="domain" description="Protein kinase" evidence="23">
    <location>
        <begin position="354"/>
        <end position="633"/>
    </location>
</feature>
<dbReference type="GO" id="GO:0030246">
    <property type="term" value="F:carbohydrate binding"/>
    <property type="evidence" value="ECO:0007669"/>
    <property type="project" value="UniProtKB-KW"/>
</dbReference>
<keyword evidence="14 21" id="KW-1133">Transmembrane helix</keyword>
<keyword evidence="5" id="KW-1003">Cell membrane</keyword>
<dbReference type="FunFam" id="1.10.510.10:FF:000108">
    <property type="entry name" value="L-type lectin-domain containing receptor kinase S.4"/>
    <property type="match status" value="1"/>
</dbReference>
<dbReference type="GO" id="GO:0004674">
    <property type="term" value="F:protein serine/threonine kinase activity"/>
    <property type="evidence" value="ECO:0007669"/>
    <property type="project" value="UniProtKB-KW"/>
</dbReference>
<dbReference type="Gene3D" id="1.10.510.10">
    <property type="entry name" value="Transferase(Phosphotransferase) domain 1"/>
    <property type="match status" value="1"/>
</dbReference>
<dbReference type="Gene3D" id="2.60.120.200">
    <property type="match status" value="1"/>
</dbReference>
<evidence type="ECO:0000256" key="19">
    <source>
        <dbReference type="ARBA" id="ARBA00048679"/>
    </source>
</evidence>
<dbReference type="SUPFAM" id="SSF56112">
    <property type="entry name" value="Protein kinase-like (PK-like)"/>
    <property type="match status" value="1"/>
</dbReference>
<evidence type="ECO:0000256" key="5">
    <source>
        <dbReference type="ARBA" id="ARBA00022475"/>
    </source>
</evidence>
<reference evidence="24 25" key="1">
    <citation type="submission" date="2024-01" db="EMBL/GenBank/DDBJ databases">
        <title>The complete chloroplast genome sequence of Lithospermum erythrorhizon: insights into the phylogenetic relationship among Boraginaceae species and the maternal lineages of purple gromwells.</title>
        <authorList>
            <person name="Okada T."/>
            <person name="Watanabe K."/>
        </authorList>
    </citation>
    <scope>NUCLEOTIDE SEQUENCE [LARGE SCALE GENOMIC DNA]</scope>
</reference>
<keyword evidence="9 22" id="KW-0732">Signal</keyword>
<dbReference type="InterPro" id="IPR001220">
    <property type="entry name" value="Legume_lectin_dom"/>
</dbReference>
<dbReference type="PROSITE" id="PS00107">
    <property type="entry name" value="PROTEIN_KINASE_ATP"/>
    <property type="match status" value="1"/>
</dbReference>
<evidence type="ECO:0000256" key="1">
    <source>
        <dbReference type="ARBA" id="ARBA00004251"/>
    </source>
</evidence>
<evidence type="ECO:0000256" key="17">
    <source>
        <dbReference type="ARBA" id="ARBA00023180"/>
    </source>
</evidence>
<evidence type="ECO:0000256" key="8">
    <source>
        <dbReference type="ARBA" id="ARBA00022692"/>
    </source>
</evidence>
<feature type="transmembrane region" description="Helical" evidence="21">
    <location>
        <begin position="296"/>
        <end position="317"/>
    </location>
</feature>
<evidence type="ECO:0000256" key="6">
    <source>
        <dbReference type="ARBA" id="ARBA00022527"/>
    </source>
</evidence>
<keyword evidence="17" id="KW-0325">Glycoprotein</keyword>
<evidence type="ECO:0000256" key="10">
    <source>
        <dbReference type="ARBA" id="ARBA00022734"/>
    </source>
</evidence>
<dbReference type="PROSITE" id="PS00307">
    <property type="entry name" value="LECTIN_LEGUME_BETA"/>
    <property type="match status" value="1"/>
</dbReference>
<evidence type="ECO:0000256" key="2">
    <source>
        <dbReference type="ARBA" id="ARBA00008536"/>
    </source>
</evidence>
<dbReference type="InterPro" id="IPR050528">
    <property type="entry name" value="L-type_Lectin-RKs"/>
</dbReference>
<dbReference type="InterPro" id="IPR013320">
    <property type="entry name" value="ConA-like_dom_sf"/>
</dbReference>
<comment type="catalytic activity">
    <reaction evidence="19">
        <text>L-seryl-[protein] + ATP = O-phospho-L-seryl-[protein] + ADP + H(+)</text>
        <dbReference type="Rhea" id="RHEA:17989"/>
        <dbReference type="Rhea" id="RHEA-COMP:9863"/>
        <dbReference type="Rhea" id="RHEA-COMP:11604"/>
        <dbReference type="ChEBI" id="CHEBI:15378"/>
        <dbReference type="ChEBI" id="CHEBI:29999"/>
        <dbReference type="ChEBI" id="CHEBI:30616"/>
        <dbReference type="ChEBI" id="CHEBI:83421"/>
        <dbReference type="ChEBI" id="CHEBI:456216"/>
        <dbReference type="EC" id="2.7.11.1"/>
    </reaction>
</comment>
<dbReference type="Gene3D" id="3.30.200.20">
    <property type="entry name" value="Phosphorylase Kinase, domain 1"/>
    <property type="match status" value="1"/>
</dbReference>
<comment type="caution">
    <text evidence="24">The sequence shown here is derived from an EMBL/GenBank/DDBJ whole genome shotgun (WGS) entry which is preliminary data.</text>
</comment>
<evidence type="ECO:0000256" key="18">
    <source>
        <dbReference type="ARBA" id="ARBA00047899"/>
    </source>
</evidence>
<evidence type="ECO:0000256" key="7">
    <source>
        <dbReference type="ARBA" id="ARBA00022679"/>
    </source>
</evidence>
<dbReference type="GO" id="GO:0005524">
    <property type="term" value="F:ATP binding"/>
    <property type="evidence" value="ECO:0007669"/>
    <property type="project" value="UniProtKB-UniRule"/>
</dbReference>
<evidence type="ECO:0000313" key="24">
    <source>
        <dbReference type="EMBL" id="GAA0168088.1"/>
    </source>
</evidence>
<comment type="catalytic activity">
    <reaction evidence="18">
        <text>L-threonyl-[protein] + ATP = O-phospho-L-threonyl-[protein] + ADP + H(+)</text>
        <dbReference type="Rhea" id="RHEA:46608"/>
        <dbReference type="Rhea" id="RHEA-COMP:11060"/>
        <dbReference type="Rhea" id="RHEA-COMP:11605"/>
        <dbReference type="ChEBI" id="CHEBI:15378"/>
        <dbReference type="ChEBI" id="CHEBI:30013"/>
        <dbReference type="ChEBI" id="CHEBI:30616"/>
        <dbReference type="ChEBI" id="CHEBI:61977"/>
        <dbReference type="ChEBI" id="CHEBI:456216"/>
        <dbReference type="EC" id="2.7.11.1"/>
    </reaction>
</comment>
<keyword evidence="16" id="KW-0675">Receptor</keyword>
<dbReference type="FunFam" id="3.30.200.20:FF:000039">
    <property type="entry name" value="receptor-like protein kinase FERONIA"/>
    <property type="match status" value="1"/>
</dbReference>